<reference evidence="1 2" key="1">
    <citation type="journal article" date="2018" name="Microbiome">
        <title>Fine metagenomic profile of the Mediterranean stratified and mixed water columns revealed by assembly and recruitment.</title>
        <authorList>
            <person name="Haro-Moreno J.M."/>
            <person name="Lopez-Perez M."/>
            <person name="De La Torre J.R."/>
            <person name="Picazo A."/>
            <person name="Camacho A."/>
            <person name="Rodriguez-Valera F."/>
        </authorList>
    </citation>
    <scope>NUCLEOTIDE SEQUENCE [LARGE SCALE GENOMIC DNA]</scope>
    <source>
        <strain evidence="1">MED-G83</strain>
    </source>
</reference>
<gene>
    <name evidence="1" type="primary">iscX</name>
    <name evidence="1" type="ORF">DBW97_01920</name>
</gene>
<dbReference type="SUPFAM" id="SSF140319">
    <property type="entry name" value="IscX-like"/>
    <property type="match status" value="1"/>
</dbReference>
<dbReference type="GO" id="GO:0016226">
    <property type="term" value="P:iron-sulfur cluster assembly"/>
    <property type="evidence" value="ECO:0007669"/>
    <property type="project" value="UniProtKB-UniRule"/>
</dbReference>
<dbReference type="PANTHER" id="PTHR37532">
    <property type="entry name" value="PROTEIN ISCX"/>
    <property type="match status" value="1"/>
</dbReference>
<accession>A0A368BPG5</accession>
<dbReference type="GO" id="GO:0005829">
    <property type="term" value="C:cytosol"/>
    <property type="evidence" value="ECO:0007669"/>
    <property type="project" value="TreeGrafter"/>
</dbReference>
<dbReference type="InterPro" id="IPR036762">
    <property type="entry name" value="IscX-like_sf"/>
</dbReference>
<name>A0A368BPG5_9GAMM</name>
<evidence type="ECO:0000313" key="2">
    <source>
        <dbReference type="Proteomes" id="UP000252147"/>
    </source>
</evidence>
<comment type="caution">
    <text evidence="1">The sequence shown here is derived from an EMBL/GenBank/DDBJ whole genome shotgun (WGS) entry which is preliminary data.</text>
</comment>
<dbReference type="PANTHER" id="PTHR37532:SF1">
    <property type="entry name" value="PROTEIN ISCX"/>
    <property type="match status" value="1"/>
</dbReference>
<evidence type="ECO:0000313" key="1">
    <source>
        <dbReference type="EMBL" id="RCL38794.1"/>
    </source>
</evidence>
<dbReference type="Proteomes" id="UP000252147">
    <property type="component" value="Unassembled WGS sequence"/>
</dbReference>
<dbReference type="EMBL" id="QOPD01000002">
    <property type="protein sequence ID" value="RCL38794.1"/>
    <property type="molecule type" value="Genomic_DNA"/>
</dbReference>
<protein>
    <submittedName>
        <fullName evidence="1">Fe-S assembly protein IscX</fullName>
    </submittedName>
</protein>
<dbReference type="NCBIfam" id="TIGR03412">
    <property type="entry name" value="iscX_yfhJ"/>
    <property type="match status" value="1"/>
</dbReference>
<proteinExistence type="predicted"/>
<dbReference type="PIRSF" id="PIRSF039003">
    <property type="entry name" value="IscX"/>
    <property type="match status" value="1"/>
</dbReference>
<dbReference type="InterPro" id="IPR007479">
    <property type="entry name" value="ISC_FeS_clus_asmbl_IscsX"/>
</dbReference>
<dbReference type="Pfam" id="PF04384">
    <property type="entry name" value="Fe-S_assembly"/>
    <property type="match status" value="1"/>
</dbReference>
<sequence>MLKWIDTLDIAIELVELHPDIDPQWINFVDLRALVLQLDGFEDDPEKCNEKILESIQQNWINEKE</sequence>
<dbReference type="AlphaFoldDB" id="A0A368BPG5"/>
<organism evidence="1 2">
    <name type="scientific">SAR86 cluster bacterium</name>
    <dbReference type="NCBI Taxonomy" id="2030880"/>
    <lineage>
        <taxon>Bacteria</taxon>
        <taxon>Pseudomonadati</taxon>
        <taxon>Pseudomonadota</taxon>
        <taxon>Gammaproteobacteria</taxon>
        <taxon>SAR86 cluster</taxon>
    </lineage>
</organism>
<dbReference type="GO" id="GO:0008198">
    <property type="term" value="F:ferrous iron binding"/>
    <property type="evidence" value="ECO:0007669"/>
    <property type="project" value="TreeGrafter"/>
</dbReference>
<dbReference type="Gene3D" id="1.10.10.600">
    <property type="entry name" value="IscX-like"/>
    <property type="match status" value="1"/>
</dbReference>